<dbReference type="Gene3D" id="3.30.420.10">
    <property type="entry name" value="Ribonuclease H-like superfamily/Ribonuclease H"/>
    <property type="match status" value="1"/>
</dbReference>
<gene>
    <name evidence="1" type="ORF">PAXRUDRAFT_173731</name>
</gene>
<evidence type="ECO:0008006" key="3">
    <source>
        <dbReference type="Google" id="ProtNLM"/>
    </source>
</evidence>
<dbReference type="GO" id="GO:0003676">
    <property type="term" value="F:nucleic acid binding"/>
    <property type="evidence" value="ECO:0007669"/>
    <property type="project" value="InterPro"/>
</dbReference>
<proteinExistence type="predicted"/>
<accession>A0A0D0CVI1</accession>
<feature type="non-terminal residue" evidence="1">
    <location>
        <position position="54"/>
    </location>
</feature>
<dbReference type="OrthoDB" id="3226274at2759"/>
<keyword evidence="2" id="KW-1185">Reference proteome</keyword>
<reference evidence="2" key="2">
    <citation type="submission" date="2015-01" db="EMBL/GenBank/DDBJ databases">
        <title>Evolutionary Origins and Diversification of the Mycorrhizal Mutualists.</title>
        <authorList>
            <consortium name="DOE Joint Genome Institute"/>
            <consortium name="Mycorrhizal Genomics Consortium"/>
            <person name="Kohler A."/>
            <person name="Kuo A."/>
            <person name="Nagy L.G."/>
            <person name="Floudas D."/>
            <person name="Copeland A."/>
            <person name="Barry K.W."/>
            <person name="Cichocki N."/>
            <person name="Veneault-Fourrey C."/>
            <person name="LaButti K."/>
            <person name="Lindquist E.A."/>
            <person name="Lipzen A."/>
            <person name="Lundell T."/>
            <person name="Morin E."/>
            <person name="Murat C."/>
            <person name="Riley R."/>
            <person name="Ohm R."/>
            <person name="Sun H."/>
            <person name="Tunlid A."/>
            <person name="Henrissat B."/>
            <person name="Grigoriev I.V."/>
            <person name="Hibbett D.S."/>
            <person name="Martin F."/>
        </authorList>
    </citation>
    <scope>NUCLEOTIDE SEQUENCE [LARGE SCALE GENOMIC DNA]</scope>
    <source>
        <strain evidence="2">Ve08.2h10</strain>
    </source>
</reference>
<dbReference type="Proteomes" id="UP000054538">
    <property type="component" value="Unassembled WGS sequence"/>
</dbReference>
<evidence type="ECO:0000313" key="1">
    <source>
        <dbReference type="EMBL" id="KIK75121.1"/>
    </source>
</evidence>
<reference evidence="1 2" key="1">
    <citation type="submission" date="2014-04" db="EMBL/GenBank/DDBJ databases">
        <authorList>
            <consortium name="DOE Joint Genome Institute"/>
            <person name="Kuo A."/>
            <person name="Kohler A."/>
            <person name="Jargeat P."/>
            <person name="Nagy L.G."/>
            <person name="Floudas D."/>
            <person name="Copeland A."/>
            <person name="Barry K.W."/>
            <person name="Cichocki N."/>
            <person name="Veneault-Fourrey C."/>
            <person name="LaButti K."/>
            <person name="Lindquist E.A."/>
            <person name="Lipzen A."/>
            <person name="Lundell T."/>
            <person name="Morin E."/>
            <person name="Murat C."/>
            <person name="Sun H."/>
            <person name="Tunlid A."/>
            <person name="Henrissat B."/>
            <person name="Grigoriev I.V."/>
            <person name="Hibbett D.S."/>
            <person name="Martin F."/>
            <person name="Nordberg H.P."/>
            <person name="Cantor M.N."/>
            <person name="Hua S.X."/>
        </authorList>
    </citation>
    <scope>NUCLEOTIDE SEQUENCE [LARGE SCALE GENOMIC DNA]</scope>
    <source>
        <strain evidence="1 2">Ve08.2h10</strain>
    </source>
</reference>
<dbReference type="InParanoid" id="A0A0D0CVI1"/>
<evidence type="ECO:0000313" key="2">
    <source>
        <dbReference type="Proteomes" id="UP000054538"/>
    </source>
</evidence>
<dbReference type="AlphaFoldDB" id="A0A0D0CVI1"/>
<dbReference type="EMBL" id="KN828326">
    <property type="protein sequence ID" value="KIK75121.1"/>
    <property type="molecule type" value="Genomic_DNA"/>
</dbReference>
<protein>
    <recommendedName>
        <fullName evidence="3">Transposase</fullName>
    </recommendedName>
</protein>
<dbReference type="STRING" id="930991.A0A0D0CVI1"/>
<dbReference type="InterPro" id="IPR036397">
    <property type="entry name" value="RNaseH_sf"/>
</dbReference>
<name>A0A0D0CVI1_9AGAM</name>
<organism evidence="1 2">
    <name type="scientific">Paxillus rubicundulus Ve08.2h10</name>
    <dbReference type="NCBI Taxonomy" id="930991"/>
    <lineage>
        <taxon>Eukaryota</taxon>
        <taxon>Fungi</taxon>
        <taxon>Dikarya</taxon>
        <taxon>Basidiomycota</taxon>
        <taxon>Agaricomycotina</taxon>
        <taxon>Agaricomycetes</taxon>
        <taxon>Agaricomycetidae</taxon>
        <taxon>Boletales</taxon>
        <taxon>Paxilineae</taxon>
        <taxon>Paxillaceae</taxon>
        <taxon>Paxillus</taxon>
    </lineage>
</organism>
<sequence length="54" mass="5900">VKHSGGNIMLWGCIAAKGVGWIVRLEGNMDAAQEKTFIFQQDNNPKHTSKLATS</sequence>
<dbReference type="HOGENOM" id="CLU_033666_15_1_1"/>